<dbReference type="EMBL" id="BQKI01000004">
    <property type="protein sequence ID" value="GJM92149.1"/>
    <property type="molecule type" value="Genomic_DNA"/>
</dbReference>
<gene>
    <name evidence="7" type="primary">ga08584</name>
    <name evidence="7" type="ORF">PR202_ga08584</name>
</gene>
<comment type="catalytic activity">
    <reaction evidence="1">
        <text>beta-D-fructose 1,6-bisphosphate = D-glyceraldehyde 3-phosphate + dihydroxyacetone phosphate</text>
        <dbReference type="Rhea" id="RHEA:14729"/>
        <dbReference type="ChEBI" id="CHEBI:32966"/>
        <dbReference type="ChEBI" id="CHEBI:57642"/>
        <dbReference type="ChEBI" id="CHEBI:59776"/>
        <dbReference type="EC" id="4.1.2.13"/>
    </reaction>
</comment>
<keyword evidence="5" id="KW-0324">Glycolysis</keyword>
<protein>
    <recommendedName>
        <fullName evidence="4">fructose-bisphosphate aldolase</fullName>
        <ecNumber evidence="4">4.1.2.13</ecNumber>
    </recommendedName>
</protein>
<reference evidence="7" key="1">
    <citation type="journal article" date="2018" name="DNA Res.">
        <title>Multiple hybrid de novo genome assembly of finger millet, an orphan allotetraploid crop.</title>
        <authorList>
            <person name="Hatakeyama M."/>
            <person name="Aluri S."/>
            <person name="Balachadran M.T."/>
            <person name="Sivarajan S.R."/>
            <person name="Patrignani A."/>
            <person name="Gruter S."/>
            <person name="Poveda L."/>
            <person name="Shimizu-Inatsugi R."/>
            <person name="Baeten J."/>
            <person name="Francoijs K.J."/>
            <person name="Nataraja K.N."/>
            <person name="Reddy Y.A.N."/>
            <person name="Phadnis S."/>
            <person name="Ravikumar R.L."/>
            <person name="Schlapbach R."/>
            <person name="Sreeman S.M."/>
            <person name="Shimizu K.K."/>
        </authorList>
    </citation>
    <scope>NUCLEOTIDE SEQUENCE</scope>
</reference>
<proteinExistence type="inferred from homology"/>
<evidence type="ECO:0000313" key="8">
    <source>
        <dbReference type="Proteomes" id="UP001054889"/>
    </source>
</evidence>
<comment type="similarity">
    <text evidence="3">Belongs to the class I fructose-bisphosphate aldolase family.</text>
</comment>
<comment type="pathway">
    <text evidence="2">Carbohydrate degradation; glycolysis; D-glyceraldehyde 3-phosphate and glycerone phosphate from D-glucose: step 4/4.</text>
</comment>
<evidence type="ECO:0000313" key="7">
    <source>
        <dbReference type="EMBL" id="GJM92149.1"/>
    </source>
</evidence>
<dbReference type="Pfam" id="PF00274">
    <property type="entry name" value="Glycolytic"/>
    <property type="match status" value="1"/>
</dbReference>
<dbReference type="Gene3D" id="3.20.20.70">
    <property type="entry name" value="Aldolase class I"/>
    <property type="match status" value="1"/>
</dbReference>
<dbReference type="Proteomes" id="UP001054889">
    <property type="component" value="Unassembled WGS sequence"/>
</dbReference>
<sequence length="69" mass="7389">MKGSAYCGKYAEELIKNAAYIGTPGKGILAADESTGTIGKRLSSINVENVEENRRALRELLFCTPGALQ</sequence>
<evidence type="ECO:0000256" key="5">
    <source>
        <dbReference type="ARBA" id="ARBA00023152"/>
    </source>
</evidence>
<accession>A0AAV5C251</accession>
<dbReference type="InterPro" id="IPR013785">
    <property type="entry name" value="Aldolase_TIM"/>
</dbReference>
<dbReference type="SUPFAM" id="SSF51569">
    <property type="entry name" value="Aldolase"/>
    <property type="match status" value="1"/>
</dbReference>
<evidence type="ECO:0000256" key="3">
    <source>
        <dbReference type="ARBA" id="ARBA00010387"/>
    </source>
</evidence>
<evidence type="ECO:0000256" key="4">
    <source>
        <dbReference type="ARBA" id="ARBA00013068"/>
    </source>
</evidence>
<evidence type="ECO:0000256" key="1">
    <source>
        <dbReference type="ARBA" id="ARBA00000441"/>
    </source>
</evidence>
<dbReference type="PANTHER" id="PTHR11627">
    <property type="entry name" value="FRUCTOSE-BISPHOSPHATE ALDOLASE"/>
    <property type="match status" value="1"/>
</dbReference>
<dbReference type="GO" id="GO:0006096">
    <property type="term" value="P:glycolytic process"/>
    <property type="evidence" value="ECO:0007669"/>
    <property type="project" value="UniProtKB-KW"/>
</dbReference>
<reference evidence="7" key="2">
    <citation type="submission" date="2021-12" db="EMBL/GenBank/DDBJ databases">
        <title>Resequencing data analysis of finger millet.</title>
        <authorList>
            <person name="Hatakeyama M."/>
            <person name="Aluri S."/>
            <person name="Balachadran M.T."/>
            <person name="Sivarajan S.R."/>
            <person name="Poveda L."/>
            <person name="Shimizu-Inatsugi R."/>
            <person name="Schlapbach R."/>
            <person name="Sreeman S.M."/>
            <person name="Shimizu K.K."/>
        </authorList>
    </citation>
    <scope>NUCLEOTIDE SEQUENCE</scope>
</reference>
<dbReference type="InterPro" id="IPR000741">
    <property type="entry name" value="FBA_I"/>
</dbReference>
<comment type="caution">
    <text evidence="7">The sequence shown here is derived from an EMBL/GenBank/DDBJ whole genome shotgun (WGS) entry which is preliminary data.</text>
</comment>
<evidence type="ECO:0000256" key="6">
    <source>
        <dbReference type="ARBA" id="ARBA00023239"/>
    </source>
</evidence>
<name>A0AAV5C251_ELECO</name>
<keyword evidence="6" id="KW-0456">Lyase</keyword>
<dbReference type="GO" id="GO:0004332">
    <property type="term" value="F:fructose-bisphosphate aldolase activity"/>
    <property type="evidence" value="ECO:0007669"/>
    <property type="project" value="UniProtKB-EC"/>
</dbReference>
<organism evidence="7 8">
    <name type="scientific">Eleusine coracana subsp. coracana</name>
    <dbReference type="NCBI Taxonomy" id="191504"/>
    <lineage>
        <taxon>Eukaryota</taxon>
        <taxon>Viridiplantae</taxon>
        <taxon>Streptophyta</taxon>
        <taxon>Embryophyta</taxon>
        <taxon>Tracheophyta</taxon>
        <taxon>Spermatophyta</taxon>
        <taxon>Magnoliopsida</taxon>
        <taxon>Liliopsida</taxon>
        <taxon>Poales</taxon>
        <taxon>Poaceae</taxon>
        <taxon>PACMAD clade</taxon>
        <taxon>Chloridoideae</taxon>
        <taxon>Cynodonteae</taxon>
        <taxon>Eleusininae</taxon>
        <taxon>Eleusine</taxon>
    </lineage>
</organism>
<dbReference type="EC" id="4.1.2.13" evidence="4"/>
<evidence type="ECO:0000256" key="2">
    <source>
        <dbReference type="ARBA" id="ARBA00004714"/>
    </source>
</evidence>
<keyword evidence="8" id="KW-1185">Reference proteome</keyword>
<dbReference type="AlphaFoldDB" id="A0AAV5C251"/>